<dbReference type="SMART" id="SM00387">
    <property type="entry name" value="HATPase_c"/>
    <property type="match status" value="1"/>
</dbReference>
<accession>A0A0W8E378</accession>
<evidence type="ECO:0000256" key="3">
    <source>
        <dbReference type="ARBA" id="ARBA00022741"/>
    </source>
</evidence>
<dbReference type="AlphaFoldDB" id="A0A0W8E378"/>
<dbReference type="NCBIfam" id="TIGR00229">
    <property type="entry name" value="sensory_box"/>
    <property type="match status" value="1"/>
</dbReference>
<evidence type="ECO:0000313" key="9">
    <source>
        <dbReference type="EMBL" id="KUG02897.1"/>
    </source>
</evidence>
<dbReference type="Gene3D" id="3.30.450.20">
    <property type="entry name" value="PAS domain"/>
    <property type="match status" value="2"/>
</dbReference>
<keyword evidence="1" id="KW-0597">Phosphoprotein</keyword>
<comment type="caution">
    <text evidence="9">The sequence shown here is derived from an EMBL/GenBank/DDBJ whole genome shotgun (WGS) entry which is preliminary data.</text>
</comment>
<dbReference type="InterPro" id="IPR003594">
    <property type="entry name" value="HATPase_dom"/>
</dbReference>
<dbReference type="GO" id="GO:0005524">
    <property type="term" value="F:ATP binding"/>
    <property type="evidence" value="ECO:0007669"/>
    <property type="project" value="UniProtKB-KW"/>
</dbReference>
<dbReference type="Pfam" id="PF00512">
    <property type="entry name" value="HisKA"/>
    <property type="match status" value="1"/>
</dbReference>
<dbReference type="InterPro" id="IPR035965">
    <property type="entry name" value="PAS-like_dom_sf"/>
</dbReference>
<evidence type="ECO:0000256" key="1">
    <source>
        <dbReference type="ARBA" id="ARBA00022553"/>
    </source>
</evidence>
<evidence type="ECO:0000256" key="6">
    <source>
        <dbReference type="ARBA" id="ARBA00023012"/>
    </source>
</evidence>
<dbReference type="SMART" id="SM00091">
    <property type="entry name" value="PAS"/>
    <property type="match status" value="2"/>
</dbReference>
<dbReference type="PROSITE" id="PS50112">
    <property type="entry name" value="PAS"/>
    <property type="match status" value="1"/>
</dbReference>
<dbReference type="Pfam" id="PF13188">
    <property type="entry name" value="PAS_8"/>
    <property type="match status" value="1"/>
</dbReference>
<feature type="domain" description="Histidine kinase" evidence="7">
    <location>
        <begin position="529"/>
        <end position="731"/>
    </location>
</feature>
<dbReference type="InterPro" id="IPR003661">
    <property type="entry name" value="HisK_dim/P_dom"/>
</dbReference>
<dbReference type="SUPFAM" id="SSF55785">
    <property type="entry name" value="PYP-like sensor domain (PAS domain)"/>
    <property type="match status" value="2"/>
</dbReference>
<protein>
    <submittedName>
        <fullName evidence="9">Sporulation kinase</fullName>
    </submittedName>
</protein>
<dbReference type="PANTHER" id="PTHR43065:SF46">
    <property type="entry name" value="C4-DICARBOXYLATE TRANSPORT SENSOR PROTEIN DCTB"/>
    <property type="match status" value="1"/>
</dbReference>
<proteinExistence type="predicted"/>
<dbReference type="Pfam" id="PF14417">
    <property type="entry name" value="MEDS"/>
    <property type="match status" value="1"/>
</dbReference>
<evidence type="ECO:0000259" key="7">
    <source>
        <dbReference type="PROSITE" id="PS50109"/>
    </source>
</evidence>
<evidence type="ECO:0000256" key="5">
    <source>
        <dbReference type="ARBA" id="ARBA00022840"/>
    </source>
</evidence>
<gene>
    <name evidence="9" type="ORF">ASZ90_019671</name>
</gene>
<dbReference type="InterPro" id="IPR025847">
    <property type="entry name" value="MEDS_domain"/>
</dbReference>
<evidence type="ECO:0000256" key="2">
    <source>
        <dbReference type="ARBA" id="ARBA00022679"/>
    </source>
</evidence>
<keyword evidence="5" id="KW-0067">ATP-binding</keyword>
<keyword evidence="4 9" id="KW-0418">Kinase</keyword>
<dbReference type="PANTHER" id="PTHR43065">
    <property type="entry name" value="SENSOR HISTIDINE KINASE"/>
    <property type="match status" value="1"/>
</dbReference>
<name>A0A0W8E378_9ZZZZ</name>
<reference evidence="9" key="1">
    <citation type="journal article" date="2015" name="Proc. Natl. Acad. Sci. U.S.A.">
        <title>Networks of energetic and metabolic interactions define dynamics in microbial communities.</title>
        <authorList>
            <person name="Embree M."/>
            <person name="Liu J.K."/>
            <person name="Al-Bassam M.M."/>
            <person name="Zengler K."/>
        </authorList>
    </citation>
    <scope>NUCLEOTIDE SEQUENCE</scope>
</reference>
<dbReference type="CDD" id="cd00082">
    <property type="entry name" value="HisKA"/>
    <property type="match status" value="1"/>
</dbReference>
<sequence length="731" mass="84139">MLYLINDNNLPPYIYPVAERTGIDRFIEVPWGTHICMLYKTKRDLMEVSIPFIQAGLKNNEYCIWITSETLSVHQTRMALRRTIPDFNSYYDEGQIVFNNSKDWYQHKGKLNLDEAQSGWFNQLNKAFARGFKGLRIISNNIWLDTKHWKTFQEYEEKFNHMIRDQKMIAMCSYALDTCDASQMLDVVCNHQSTLINCSGEIKLIECPLDRKPAIKSAGNGLLSKKNRYTMEKLVQEGNQSLHILNEMLKAEMRRHTRTEEALHLSDRKYRSLFNSIDEGFSLYEISYCNNKNQIDYQCLDVNPAFETLTCTRGVDLIGRKLGDILPDIYSKLMVALNDVALTKEPLYIEEYIDSLDKIIALRIFYLEVGQIAILTTDVTDRKRAEESLRLSEQKFSKAFQSSPSMMTIITVEDWKYLDVNEMFCRATGYIREEVIGRSARNLNLWCRIEDIKSITDMMLQGKPVHNFEVPFFSKTGEQHIGLLSSEIINIDGQACLLNSMTDISQRIQIQEEMARLDSLNLIGQMAASISHETRNPMTTVRGFLQMLKHKPEYGEDIEYFDIMIEELDRADSIISEFLSLAPNIKLQLEPGNINRIIDNLNILIQADALAHDKNIVIQLEDIPDQLLDPKEIRQLLLNLVRNAMEAVQSKQTITIRTYVADRDIVLEVKDEGCGMPAEIFNKLGTPFLTTKENGTGLGLSVCYSIAERHNAVIDVDTSPYGTTFYVRFHQ</sequence>
<dbReference type="InterPro" id="IPR004358">
    <property type="entry name" value="Sig_transdc_His_kin-like_C"/>
</dbReference>
<evidence type="ECO:0000256" key="4">
    <source>
        <dbReference type="ARBA" id="ARBA00022777"/>
    </source>
</evidence>
<dbReference type="PROSITE" id="PS50109">
    <property type="entry name" value="HIS_KIN"/>
    <property type="match status" value="1"/>
</dbReference>
<keyword evidence="6" id="KW-0902">Two-component regulatory system</keyword>
<evidence type="ECO:0000259" key="8">
    <source>
        <dbReference type="PROSITE" id="PS50112"/>
    </source>
</evidence>
<dbReference type="SUPFAM" id="SSF47384">
    <property type="entry name" value="Homodimeric domain of signal transducing histidine kinase"/>
    <property type="match status" value="1"/>
</dbReference>
<feature type="domain" description="PAS" evidence="8">
    <location>
        <begin position="392"/>
        <end position="439"/>
    </location>
</feature>
<organism evidence="9">
    <name type="scientific">hydrocarbon metagenome</name>
    <dbReference type="NCBI Taxonomy" id="938273"/>
    <lineage>
        <taxon>unclassified sequences</taxon>
        <taxon>metagenomes</taxon>
        <taxon>ecological metagenomes</taxon>
    </lineage>
</organism>
<dbReference type="Gene3D" id="3.30.565.10">
    <property type="entry name" value="Histidine kinase-like ATPase, C-terminal domain"/>
    <property type="match status" value="1"/>
</dbReference>
<dbReference type="InterPro" id="IPR000014">
    <property type="entry name" value="PAS"/>
</dbReference>
<dbReference type="PRINTS" id="PR00344">
    <property type="entry name" value="BCTRLSENSOR"/>
</dbReference>
<keyword evidence="2" id="KW-0808">Transferase</keyword>
<dbReference type="GO" id="GO:0000155">
    <property type="term" value="F:phosphorelay sensor kinase activity"/>
    <property type="evidence" value="ECO:0007669"/>
    <property type="project" value="InterPro"/>
</dbReference>
<dbReference type="Pfam" id="PF02518">
    <property type="entry name" value="HATPase_c"/>
    <property type="match status" value="1"/>
</dbReference>
<dbReference type="EMBL" id="LNQE01001901">
    <property type="protein sequence ID" value="KUG02897.1"/>
    <property type="molecule type" value="Genomic_DNA"/>
</dbReference>
<dbReference type="InterPro" id="IPR036890">
    <property type="entry name" value="HATPase_C_sf"/>
</dbReference>
<dbReference type="Gene3D" id="1.10.287.130">
    <property type="match status" value="1"/>
</dbReference>
<keyword evidence="3" id="KW-0547">Nucleotide-binding</keyword>
<dbReference type="CDD" id="cd00130">
    <property type="entry name" value="PAS"/>
    <property type="match status" value="1"/>
</dbReference>
<dbReference type="SMART" id="SM00388">
    <property type="entry name" value="HisKA"/>
    <property type="match status" value="1"/>
</dbReference>
<dbReference type="InterPro" id="IPR036097">
    <property type="entry name" value="HisK_dim/P_sf"/>
</dbReference>
<dbReference type="InterPro" id="IPR005467">
    <property type="entry name" value="His_kinase_dom"/>
</dbReference>
<dbReference type="Pfam" id="PF13426">
    <property type="entry name" value="PAS_9"/>
    <property type="match status" value="1"/>
</dbReference>
<dbReference type="SUPFAM" id="SSF55874">
    <property type="entry name" value="ATPase domain of HSP90 chaperone/DNA topoisomerase II/histidine kinase"/>
    <property type="match status" value="1"/>
</dbReference>